<keyword evidence="5" id="KW-0645">Protease</keyword>
<evidence type="ECO:0000256" key="9">
    <source>
        <dbReference type="ARBA" id="ARBA00023211"/>
    </source>
</evidence>
<dbReference type="SMART" id="SM01011">
    <property type="entry name" value="AMP_N"/>
    <property type="match status" value="1"/>
</dbReference>
<dbReference type="FunFam" id="3.90.230.10:FF:000002">
    <property type="entry name" value="Xaa-Pro aminopeptidase 3"/>
    <property type="match status" value="1"/>
</dbReference>
<dbReference type="InterPro" id="IPR036005">
    <property type="entry name" value="Creatinase/aminopeptidase-like"/>
</dbReference>
<feature type="domain" description="Aminopeptidase P N-terminal" evidence="13">
    <location>
        <begin position="1"/>
        <end position="135"/>
    </location>
</feature>
<evidence type="ECO:0000256" key="5">
    <source>
        <dbReference type="ARBA" id="ARBA00022670"/>
    </source>
</evidence>
<keyword evidence="15" id="KW-1185">Reference proteome</keyword>
<dbReference type="Gene3D" id="3.40.350.10">
    <property type="entry name" value="Creatinase/prolidase N-terminal domain"/>
    <property type="match status" value="1"/>
</dbReference>
<dbReference type="PANTHER" id="PTHR43226:SF4">
    <property type="entry name" value="XAA-PRO AMINOPEPTIDASE 3"/>
    <property type="match status" value="1"/>
</dbReference>
<evidence type="ECO:0000259" key="13">
    <source>
        <dbReference type="SMART" id="SM01011"/>
    </source>
</evidence>
<dbReference type="SUPFAM" id="SSF53092">
    <property type="entry name" value="Creatinase/prolidase N-terminal domain"/>
    <property type="match status" value="1"/>
</dbReference>
<evidence type="ECO:0000256" key="8">
    <source>
        <dbReference type="ARBA" id="ARBA00023049"/>
    </source>
</evidence>
<evidence type="ECO:0000256" key="10">
    <source>
        <dbReference type="ARBA" id="ARBA00069363"/>
    </source>
</evidence>
<dbReference type="PROSITE" id="PS00491">
    <property type="entry name" value="PROLINE_PEPTIDASE"/>
    <property type="match status" value="1"/>
</dbReference>
<keyword evidence="6" id="KW-0479">Metal-binding</keyword>
<name>A0A557RM96_9GAMM</name>
<dbReference type="InterPro" id="IPR001714">
    <property type="entry name" value="Pept_M24_MAP"/>
</dbReference>
<dbReference type="EMBL" id="VMKP01000001">
    <property type="protein sequence ID" value="TVO66255.1"/>
    <property type="molecule type" value="Genomic_DNA"/>
</dbReference>
<evidence type="ECO:0000256" key="2">
    <source>
        <dbReference type="ARBA" id="ARBA00001936"/>
    </source>
</evidence>
<keyword evidence="8" id="KW-0482">Metalloprotease</keyword>
<evidence type="ECO:0000313" key="14">
    <source>
        <dbReference type="EMBL" id="TVO66255.1"/>
    </source>
</evidence>
<comment type="similarity">
    <text evidence="3">Belongs to the peptidase M24B family.</text>
</comment>
<evidence type="ECO:0000256" key="12">
    <source>
        <dbReference type="ARBA" id="ARBA00081411"/>
    </source>
</evidence>
<dbReference type="EC" id="3.4.11.9" evidence="4"/>
<comment type="caution">
    <text evidence="14">The sequence shown here is derived from an EMBL/GenBank/DDBJ whole genome shotgun (WGS) entry which is preliminary data.</text>
</comment>
<dbReference type="CDD" id="cd01087">
    <property type="entry name" value="Prolidase"/>
    <property type="match status" value="1"/>
</dbReference>
<dbReference type="InterPro" id="IPR007865">
    <property type="entry name" value="Aminopep_P_N"/>
</dbReference>
<evidence type="ECO:0000256" key="11">
    <source>
        <dbReference type="ARBA" id="ARBA00075356"/>
    </source>
</evidence>
<dbReference type="Pfam" id="PF05195">
    <property type="entry name" value="AMP_N"/>
    <property type="match status" value="1"/>
</dbReference>
<proteinExistence type="inferred from homology"/>
<reference evidence="14 15" key="1">
    <citation type="submission" date="2019-07" db="EMBL/GenBank/DDBJ databases">
        <title>Reclasification of Spiribacter aquaticus.</title>
        <authorList>
            <person name="Leon M.J."/>
            <person name="Sanchez-Porro C."/>
            <person name="Ventosa A."/>
        </authorList>
    </citation>
    <scope>NUCLEOTIDE SEQUENCE [LARGE SCALE GENOMIC DNA]</scope>
    <source>
        <strain evidence="14 15">SP30</strain>
    </source>
</reference>
<gene>
    <name evidence="14" type="ORF">FPL11_00720</name>
</gene>
<dbReference type="GO" id="GO:0070006">
    <property type="term" value="F:metalloaminopeptidase activity"/>
    <property type="evidence" value="ECO:0007669"/>
    <property type="project" value="InterPro"/>
</dbReference>
<dbReference type="GO" id="GO:0005829">
    <property type="term" value="C:cytosol"/>
    <property type="evidence" value="ECO:0007669"/>
    <property type="project" value="TreeGrafter"/>
</dbReference>
<dbReference type="InterPro" id="IPR000994">
    <property type="entry name" value="Pept_M24"/>
</dbReference>
<evidence type="ECO:0000256" key="6">
    <source>
        <dbReference type="ARBA" id="ARBA00022723"/>
    </source>
</evidence>
<dbReference type="GO" id="GO:0006508">
    <property type="term" value="P:proteolysis"/>
    <property type="evidence" value="ECO:0007669"/>
    <property type="project" value="UniProtKB-KW"/>
</dbReference>
<dbReference type="PRINTS" id="PR00599">
    <property type="entry name" value="MAPEPTIDASE"/>
</dbReference>
<evidence type="ECO:0000256" key="7">
    <source>
        <dbReference type="ARBA" id="ARBA00022801"/>
    </source>
</evidence>
<dbReference type="AlphaFoldDB" id="A0A557RM96"/>
<dbReference type="PANTHER" id="PTHR43226">
    <property type="entry name" value="XAA-PRO AMINOPEPTIDASE 3"/>
    <property type="match status" value="1"/>
</dbReference>
<accession>A0A557RM96</accession>
<comment type="cofactor">
    <cofactor evidence="2">
        <name>Mn(2+)</name>
        <dbReference type="ChEBI" id="CHEBI:29035"/>
    </cofactor>
</comment>
<dbReference type="InterPro" id="IPR052433">
    <property type="entry name" value="X-Pro_dipept-like"/>
</dbReference>
<dbReference type="SUPFAM" id="SSF55920">
    <property type="entry name" value="Creatinase/aminopeptidase"/>
    <property type="match status" value="1"/>
</dbReference>
<dbReference type="Gene3D" id="3.90.230.10">
    <property type="entry name" value="Creatinase/methionine aminopeptidase superfamily"/>
    <property type="match status" value="1"/>
</dbReference>
<dbReference type="RefSeq" id="WP_144346834.1">
    <property type="nucleotide sequence ID" value="NZ_VMKP01000001.1"/>
</dbReference>
<dbReference type="Proteomes" id="UP000316688">
    <property type="component" value="Unassembled WGS sequence"/>
</dbReference>
<sequence>MDATEYARRRAALMSRMGDDAIAVIAGAGECPRNRDVDYPFRQSSDFRYLTGFIEPDAVAVLAPGRAEGAFILFSRERDPLRETWEGRTIGQAAAQSDYGADAAYPIDELDAMMPGLLADRRSLVGDLGADETFDQRLIAWLGQARAQVGERAPQAVETLAPLLHAERLIKSPAEVEQLRAAARISADAHTRLMATVEPGMMEYQVEAELLYDFRRHNGEPAYPIIAGGGANACVLHYIANQDALRDGDLLLVDAGVELAGYAADITRTLPVNGRFSAEQRAVYEVVLAAQQAALERVGPGESFNAAHQAATRVLVEGMVDLGLLTGDVDALIDSGDYRRYFMHRTGHWLGMDVHDVGPYKVDGDWRTLQPGMVVTVEPGLYIPPGSPVDTRWQGIGVRIEDDCVVTDSGHDNLTAAVPKTVEAIEAAMAHDNG</sequence>
<dbReference type="GO" id="GO:0030145">
    <property type="term" value="F:manganese ion binding"/>
    <property type="evidence" value="ECO:0007669"/>
    <property type="project" value="InterPro"/>
</dbReference>
<comment type="catalytic activity">
    <reaction evidence="1">
        <text>Release of any N-terminal amino acid, including proline, that is linked to proline, even from a dipeptide or tripeptide.</text>
        <dbReference type="EC" id="3.4.11.9"/>
    </reaction>
</comment>
<evidence type="ECO:0000256" key="4">
    <source>
        <dbReference type="ARBA" id="ARBA00012574"/>
    </source>
</evidence>
<protein>
    <recommendedName>
        <fullName evidence="10">Xaa-Pro aminopeptidase</fullName>
        <ecNumber evidence="4">3.4.11.9</ecNumber>
    </recommendedName>
    <alternativeName>
        <fullName evidence="11">Aminopeptidase P II</fullName>
    </alternativeName>
    <alternativeName>
        <fullName evidence="12">X-Pro aminopeptidase</fullName>
    </alternativeName>
</protein>
<evidence type="ECO:0000313" key="15">
    <source>
        <dbReference type="Proteomes" id="UP000316688"/>
    </source>
</evidence>
<dbReference type="Pfam" id="PF00557">
    <property type="entry name" value="Peptidase_M24"/>
    <property type="match status" value="1"/>
</dbReference>
<keyword evidence="9" id="KW-0464">Manganese</keyword>
<dbReference type="InterPro" id="IPR029149">
    <property type="entry name" value="Creatin/AminoP/Spt16_N"/>
</dbReference>
<organism evidence="14 15">
    <name type="scientific">Spiribacter aquaticus</name>
    <dbReference type="NCBI Taxonomy" id="1935996"/>
    <lineage>
        <taxon>Bacteria</taxon>
        <taxon>Pseudomonadati</taxon>
        <taxon>Pseudomonadota</taxon>
        <taxon>Gammaproteobacteria</taxon>
        <taxon>Chromatiales</taxon>
        <taxon>Ectothiorhodospiraceae</taxon>
        <taxon>Spiribacter</taxon>
    </lineage>
</organism>
<keyword evidence="7" id="KW-0378">Hydrolase</keyword>
<evidence type="ECO:0000256" key="3">
    <source>
        <dbReference type="ARBA" id="ARBA00008766"/>
    </source>
</evidence>
<evidence type="ECO:0000256" key="1">
    <source>
        <dbReference type="ARBA" id="ARBA00001424"/>
    </source>
</evidence>
<dbReference type="InterPro" id="IPR001131">
    <property type="entry name" value="Peptidase_M24B_aminopep-P_CS"/>
</dbReference>